<sequence length="118" mass="13432">MEFAQDKIQGLKADYLPVLENVLADYMSRTMILVGEWKLHPSSQIDLMDLNWNAQVPKYFSLQADYRSAGQECLFPSLGLQSGVCIPYPAYDSLIIEESLERTEDVYCNDSDLAKETE</sequence>
<organism evidence="1 2">
    <name type="scientific">Pelobates cultripes</name>
    <name type="common">Western spadefoot toad</name>
    <dbReference type="NCBI Taxonomy" id="61616"/>
    <lineage>
        <taxon>Eukaryota</taxon>
        <taxon>Metazoa</taxon>
        <taxon>Chordata</taxon>
        <taxon>Craniata</taxon>
        <taxon>Vertebrata</taxon>
        <taxon>Euteleostomi</taxon>
        <taxon>Amphibia</taxon>
        <taxon>Batrachia</taxon>
        <taxon>Anura</taxon>
        <taxon>Pelobatoidea</taxon>
        <taxon>Pelobatidae</taxon>
        <taxon>Pelobates</taxon>
    </lineage>
</organism>
<dbReference type="AlphaFoldDB" id="A0AAD1RU22"/>
<dbReference type="EMBL" id="OW240914">
    <property type="protein sequence ID" value="CAH2277208.1"/>
    <property type="molecule type" value="Genomic_DNA"/>
</dbReference>
<evidence type="ECO:0000313" key="2">
    <source>
        <dbReference type="Proteomes" id="UP001295444"/>
    </source>
</evidence>
<name>A0AAD1RU22_PELCU</name>
<gene>
    <name evidence="1" type="ORF">PECUL_23A013897</name>
</gene>
<dbReference type="Proteomes" id="UP001295444">
    <property type="component" value="Chromosome 03"/>
</dbReference>
<keyword evidence="2" id="KW-1185">Reference proteome</keyword>
<accession>A0AAD1RU22</accession>
<evidence type="ECO:0000313" key="1">
    <source>
        <dbReference type="EMBL" id="CAH2277208.1"/>
    </source>
</evidence>
<protein>
    <submittedName>
        <fullName evidence="1">Uncharacterized protein</fullName>
    </submittedName>
</protein>
<proteinExistence type="predicted"/>
<reference evidence="1" key="1">
    <citation type="submission" date="2022-03" db="EMBL/GenBank/DDBJ databases">
        <authorList>
            <person name="Alioto T."/>
            <person name="Alioto T."/>
            <person name="Gomez Garrido J."/>
        </authorList>
    </citation>
    <scope>NUCLEOTIDE SEQUENCE</scope>
</reference>